<dbReference type="Proteomes" id="UP001597197">
    <property type="component" value="Unassembled WGS sequence"/>
</dbReference>
<dbReference type="Pfam" id="PF00486">
    <property type="entry name" value="Trans_reg_C"/>
    <property type="match status" value="1"/>
</dbReference>
<evidence type="ECO:0000259" key="6">
    <source>
        <dbReference type="PROSITE" id="PS50110"/>
    </source>
</evidence>
<dbReference type="PROSITE" id="PS50110">
    <property type="entry name" value="RESPONSE_REGULATORY"/>
    <property type="match status" value="1"/>
</dbReference>
<dbReference type="InterPro" id="IPR036388">
    <property type="entry name" value="WH-like_DNA-bd_sf"/>
</dbReference>
<dbReference type="InterPro" id="IPR001789">
    <property type="entry name" value="Sig_transdc_resp-reg_receiver"/>
</dbReference>
<evidence type="ECO:0000256" key="1">
    <source>
        <dbReference type="ARBA" id="ARBA00022553"/>
    </source>
</evidence>
<keyword evidence="2" id="KW-0902">Two-component regulatory system</keyword>
<sequence length="229" mass="25934">MSPSPRLLLLKDELPLARIVRESLEHQGYQVHHAANGVLGLAAFQRDAYDLCIVDVMLPQLDGFAFVAEVRRTNQQVPILFLTAKSQPADVVQGFGVGGNDYLRKPFSLEELAVRLRELLRRAPAATPELPATIALGRYSFIPFKQELWLDGKLIIKLSHRESELLRLLASHRPHPLARQATLLQLWGDDSFFHARSMDVFISRLRKHLRHDPNLAILNIRGVGYRLVS</sequence>
<proteinExistence type="predicted"/>
<dbReference type="EMBL" id="JBHUFD010000001">
    <property type="protein sequence ID" value="MFD1871676.1"/>
    <property type="molecule type" value="Genomic_DNA"/>
</dbReference>
<comment type="caution">
    <text evidence="8">The sequence shown here is derived from an EMBL/GenBank/DDBJ whole genome shotgun (WGS) entry which is preliminary data.</text>
</comment>
<organism evidence="8 9">
    <name type="scientific">Hymenobacter bucti</name>
    <dbReference type="NCBI Taxonomy" id="1844114"/>
    <lineage>
        <taxon>Bacteria</taxon>
        <taxon>Pseudomonadati</taxon>
        <taxon>Bacteroidota</taxon>
        <taxon>Cytophagia</taxon>
        <taxon>Cytophagales</taxon>
        <taxon>Hymenobacteraceae</taxon>
        <taxon>Hymenobacter</taxon>
    </lineage>
</organism>
<keyword evidence="3 5" id="KW-0238">DNA-binding</keyword>
<dbReference type="InterPro" id="IPR011006">
    <property type="entry name" value="CheY-like_superfamily"/>
</dbReference>
<dbReference type="SUPFAM" id="SSF46894">
    <property type="entry name" value="C-terminal effector domain of the bipartite response regulators"/>
    <property type="match status" value="1"/>
</dbReference>
<evidence type="ECO:0000256" key="4">
    <source>
        <dbReference type="PROSITE-ProRule" id="PRU00169"/>
    </source>
</evidence>
<protein>
    <submittedName>
        <fullName evidence="8">Response regulator transcription factor</fullName>
    </submittedName>
</protein>
<name>A0ABW4QR39_9BACT</name>
<evidence type="ECO:0000256" key="5">
    <source>
        <dbReference type="PROSITE-ProRule" id="PRU01091"/>
    </source>
</evidence>
<dbReference type="Pfam" id="PF00072">
    <property type="entry name" value="Response_reg"/>
    <property type="match status" value="1"/>
</dbReference>
<dbReference type="InterPro" id="IPR039420">
    <property type="entry name" value="WalR-like"/>
</dbReference>
<dbReference type="Gene3D" id="3.40.50.2300">
    <property type="match status" value="1"/>
</dbReference>
<dbReference type="PANTHER" id="PTHR48111:SF40">
    <property type="entry name" value="PHOSPHATE REGULON TRANSCRIPTIONAL REGULATORY PROTEIN PHOB"/>
    <property type="match status" value="1"/>
</dbReference>
<dbReference type="SMART" id="SM00862">
    <property type="entry name" value="Trans_reg_C"/>
    <property type="match status" value="1"/>
</dbReference>
<accession>A0ABW4QR39</accession>
<feature type="DNA-binding region" description="OmpR/PhoB-type" evidence="5">
    <location>
        <begin position="131"/>
        <end position="229"/>
    </location>
</feature>
<dbReference type="Gene3D" id="1.10.10.10">
    <property type="entry name" value="Winged helix-like DNA-binding domain superfamily/Winged helix DNA-binding domain"/>
    <property type="match status" value="1"/>
</dbReference>
<evidence type="ECO:0000256" key="3">
    <source>
        <dbReference type="ARBA" id="ARBA00023125"/>
    </source>
</evidence>
<dbReference type="CDD" id="cd00383">
    <property type="entry name" value="trans_reg_C"/>
    <property type="match status" value="1"/>
</dbReference>
<evidence type="ECO:0000259" key="7">
    <source>
        <dbReference type="PROSITE" id="PS51755"/>
    </source>
</evidence>
<dbReference type="InterPro" id="IPR016032">
    <property type="entry name" value="Sig_transdc_resp-reg_C-effctor"/>
</dbReference>
<keyword evidence="9" id="KW-1185">Reference proteome</keyword>
<dbReference type="CDD" id="cd17574">
    <property type="entry name" value="REC_OmpR"/>
    <property type="match status" value="1"/>
</dbReference>
<feature type="domain" description="OmpR/PhoB-type" evidence="7">
    <location>
        <begin position="131"/>
        <end position="229"/>
    </location>
</feature>
<feature type="modified residue" description="4-aspartylphosphate" evidence="4">
    <location>
        <position position="55"/>
    </location>
</feature>
<dbReference type="PROSITE" id="PS51755">
    <property type="entry name" value="OMPR_PHOB"/>
    <property type="match status" value="1"/>
</dbReference>
<dbReference type="SUPFAM" id="SSF52172">
    <property type="entry name" value="CheY-like"/>
    <property type="match status" value="1"/>
</dbReference>
<dbReference type="PANTHER" id="PTHR48111">
    <property type="entry name" value="REGULATOR OF RPOS"/>
    <property type="match status" value="1"/>
</dbReference>
<evidence type="ECO:0000313" key="8">
    <source>
        <dbReference type="EMBL" id="MFD1871676.1"/>
    </source>
</evidence>
<dbReference type="SMART" id="SM00448">
    <property type="entry name" value="REC"/>
    <property type="match status" value="1"/>
</dbReference>
<dbReference type="RefSeq" id="WP_382311990.1">
    <property type="nucleotide sequence ID" value="NZ_JBHUFD010000001.1"/>
</dbReference>
<feature type="domain" description="Response regulatory" evidence="6">
    <location>
        <begin position="6"/>
        <end position="120"/>
    </location>
</feature>
<evidence type="ECO:0000313" key="9">
    <source>
        <dbReference type="Proteomes" id="UP001597197"/>
    </source>
</evidence>
<dbReference type="InterPro" id="IPR001867">
    <property type="entry name" value="OmpR/PhoB-type_DNA-bd"/>
</dbReference>
<reference evidence="9" key="1">
    <citation type="journal article" date="2019" name="Int. J. Syst. Evol. Microbiol.">
        <title>The Global Catalogue of Microorganisms (GCM) 10K type strain sequencing project: providing services to taxonomists for standard genome sequencing and annotation.</title>
        <authorList>
            <consortium name="The Broad Institute Genomics Platform"/>
            <consortium name="The Broad Institute Genome Sequencing Center for Infectious Disease"/>
            <person name="Wu L."/>
            <person name="Ma J."/>
        </authorList>
    </citation>
    <scope>NUCLEOTIDE SEQUENCE [LARGE SCALE GENOMIC DNA]</scope>
    <source>
        <strain evidence="9">CGMCC 1.15795</strain>
    </source>
</reference>
<evidence type="ECO:0000256" key="2">
    <source>
        <dbReference type="ARBA" id="ARBA00023012"/>
    </source>
</evidence>
<keyword evidence="1 4" id="KW-0597">Phosphoprotein</keyword>
<gene>
    <name evidence="8" type="ORF">ACFSDX_04520</name>
</gene>